<dbReference type="PATRIC" id="fig|862967.3.peg.479"/>
<dbReference type="EMBL" id="CP003857">
    <property type="protein sequence ID" value="AGU75867.1"/>
    <property type="molecule type" value="Genomic_DNA"/>
</dbReference>
<keyword evidence="1" id="KW-0134">Cell wall</keyword>
<dbReference type="Gene3D" id="2.60.40.10">
    <property type="entry name" value="Immunoglobulins"/>
    <property type="match status" value="1"/>
</dbReference>
<dbReference type="Pfam" id="PF17802">
    <property type="entry name" value="SpaA"/>
    <property type="match status" value="1"/>
</dbReference>
<feature type="domain" description="SpaA-like prealbumin fold" evidence="9">
    <location>
        <begin position="346"/>
        <end position="430"/>
    </location>
</feature>
<keyword evidence="4" id="KW-0572">Peptidoglycan-anchor</keyword>
<name>T1ZEI8_STRIT</name>
<dbReference type="KEGG" id="sib:SIR_0493"/>
<evidence type="ECO:0000259" key="7">
    <source>
        <dbReference type="Pfam" id="PF00746"/>
    </source>
</evidence>
<dbReference type="OrthoDB" id="9789291at2"/>
<dbReference type="InterPro" id="IPR041033">
    <property type="entry name" value="SpaA_PFL_dom_1"/>
</dbReference>
<feature type="transmembrane region" description="Helical" evidence="5">
    <location>
        <begin position="514"/>
        <end position="536"/>
    </location>
</feature>
<keyword evidence="5" id="KW-1133">Transmembrane helix</keyword>
<feature type="domain" description="Gram-positive cocci surface proteins LPxTG" evidence="7">
    <location>
        <begin position="501"/>
        <end position="540"/>
    </location>
</feature>
<evidence type="ECO:0000313" key="11">
    <source>
        <dbReference type="EMBL" id="AGU75867.1"/>
    </source>
</evidence>
<dbReference type="Pfam" id="PF18002">
    <property type="entry name" value="T6_Ig_like"/>
    <property type="match status" value="1"/>
</dbReference>
<accession>T1ZEI8</accession>
<dbReference type="SUPFAM" id="SSF49478">
    <property type="entry name" value="Cna protein B-type domain"/>
    <property type="match status" value="1"/>
</dbReference>
<evidence type="ECO:0000256" key="3">
    <source>
        <dbReference type="ARBA" id="ARBA00022729"/>
    </source>
</evidence>
<evidence type="ECO:0000259" key="10">
    <source>
        <dbReference type="Pfam" id="PF18002"/>
    </source>
</evidence>
<feature type="chain" id="PRO_5004586488" evidence="6">
    <location>
        <begin position="28"/>
        <end position="541"/>
    </location>
</feature>
<dbReference type="Proteomes" id="UP000016233">
    <property type="component" value="Chromosome"/>
</dbReference>
<sequence length="541" mass="57606">MNLLKKLVAFIATMFAVGVFGTLNVSATSNTDTATLKITNIEGNPTVKLYKIGTGEYNANNDSFIKFKYENGVSLTETGPTSQEITKIANDINKGTISLTPVDVKNNVSDTYTYQATGAGVYIAILTGATDGRTYNPVLLAASYNGEGILKGGEASSKANYLYGQTTVAKSTLPSIKKEVSNTTKDGDKDTASVGQELTYKLTVQLPSYAKEAVNKTVYISDTMSAGLMFDYSSLAVKWNGKTATISSDGSVMVDGMKIATARHVGNGFNLSFVYDALNYISPEVSYKAVVNEKAVVGNTGNTNNAELFYSNHPTNGSTYENLDKKPEQGNGITKKEDKKIVYTYQVAFKKIDSKTKNPLANAIFGIYDSSNKLVDTVTTNNAGYAVSTQVSAGTYTIKELKAPKGYSLNTNTYTVTASQTTATITTNVASTKTEYTTDVNQAGNDKSPVGWLKNNIFYLKKPSDDAKPAYIKSTSTTTATAQTMKTTGTAGTAVLTTDIPNTKLGELPSTGGIGTLLFTMIGVVVMAAAAGIYVLKHKKS</sequence>
<dbReference type="NCBIfam" id="TIGR01167">
    <property type="entry name" value="LPXTG_anchor"/>
    <property type="match status" value="1"/>
</dbReference>
<gene>
    <name evidence="11" type="primary">fszC</name>
    <name evidence="11" type="ORF">SIR_0493</name>
</gene>
<dbReference type="AlphaFoldDB" id="T1ZEI8"/>
<dbReference type="HOGENOM" id="CLU_028873_3_0_9"/>
<evidence type="ECO:0000256" key="4">
    <source>
        <dbReference type="ARBA" id="ARBA00023088"/>
    </source>
</evidence>
<dbReference type="InterPro" id="IPR032334">
    <property type="entry name" value="GramPos_pilinBB"/>
</dbReference>
<evidence type="ECO:0000259" key="8">
    <source>
        <dbReference type="Pfam" id="PF16569"/>
    </source>
</evidence>
<dbReference type="InterPro" id="IPR013783">
    <property type="entry name" value="Ig-like_fold"/>
</dbReference>
<keyword evidence="2" id="KW-0964">Secreted</keyword>
<dbReference type="Gene3D" id="2.60.40.740">
    <property type="match status" value="1"/>
</dbReference>
<dbReference type="eggNOG" id="COG4932">
    <property type="taxonomic scope" value="Bacteria"/>
</dbReference>
<evidence type="ECO:0000256" key="2">
    <source>
        <dbReference type="ARBA" id="ARBA00022525"/>
    </source>
</evidence>
<keyword evidence="3 6" id="KW-0732">Signal</keyword>
<evidence type="ECO:0000259" key="9">
    <source>
        <dbReference type="Pfam" id="PF17802"/>
    </source>
</evidence>
<evidence type="ECO:0000256" key="5">
    <source>
        <dbReference type="SAM" id="Phobius"/>
    </source>
</evidence>
<dbReference type="RefSeq" id="WP_021002537.1">
    <property type="nucleotide sequence ID" value="NC_022246.1"/>
</dbReference>
<organism evidence="11 12">
    <name type="scientific">Streptococcus intermedius B196</name>
    <dbReference type="NCBI Taxonomy" id="862967"/>
    <lineage>
        <taxon>Bacteria</taxon>
        <taxon>Bacillati</taxon>
        <taxon>Bacillota</taxon>
        <taxon>Bacilli</taxon>
        <taxon>Lactobacillales</taxon>
        <taxon>Streptococcaceae</taxon>
        <taxon>Streptococcus</taxon>
        <taxon>Streptococcus anginosus group</taxon>
    </lineage>
</organism>
<feature type="signal peptide" evidence="6">
    <location>
        <begin position="1"/>
        <end position="27"/>
    </location>
</feature>
<dbReference type="InterPro" id="IPR019931">
    <property type="entry name" value="LPXTG_anchor"/>
</dbReference>
<proteinExistence type="predicted"/>
<dbReference type="InterPro" id="IPR041184">
    <property type="entry name" value="T6_Ig-like"/>
</dbReference>
<reference evidence="11 12" key="1">
    <citation type="journal article" date="2013" name="BMC Genomics">
        <title>Phylogenetic relationship and virulence inference of Streptococcus Anginosus Group: curated annotation and whole-genome comparative analysis support distinct species designation.</title>
        <authorList>
            <person name="Olson A.B."/>
            <person name="Kent H."/>
            <person name="Sibley C.D."/>
            <person name="Grinwis M.E."/>
            <person name="Mabon P."/>
            <person name="Ouellette C."/>
            <person name="Tyson S."/>
            <person name="Graham M."/>
            <person name="Tyler S.D."/>
            <person name="Van Domselaar G."/>
            <person name="Surette M.G."/>
            <person name="Corbett C.R."/>
        </authorList>
    </citation>
    <scope>NUCLEOTIDE SEQUENCE [LARGE SCALE GENOMIC DNA]</scope>
    <source>
        <strain evidence="11 12">B196</strain>
    </source>
</reference>
<keyword evidence="12" id="KW-1185">Reference proteome</keyword>
<evidence type="ECO:0000313" key="12">
    <source>
        <dbReference type="Proteomes" id="UP000016233"/>
    </source>
</evidence>
<dbReference type="Pfam" id="PF00746">
    <property type="entry name" value="Gram_pos_anchor"/>
    <property type="match status" value="1"/>
</dbReference>
<feature type="domain" description="T6 antigen Ig-like" evidence="10">
    <location>
        <begin position="32"/>
        <end position="171"/>
    </location>
</feature>
<dbReference type="Pfam" id="PF16569">
    <property type="entry name" value="GramPos_pilinBB"/>
    <property type="match status" value="1"/>
</dbReference>
<feature type="domain" description="Gram-positive pilin backbone subunit 2 Cna-B-like" evidence="8">
    <location>
        <begin position="195"/>
        <end position="314"/>
    </location>
</feature>
<keyword evidence="5" id="KW-0472">Membrane</keyword>
<keyword evidence="5" id="KW-0812">Transmembrane</keyword>
<evidence type="ECO:0000256" key="1">
    <source>
        <dbReference type="ARBA" id="ARBA00022512"/>
    </source>
</evidence>
<protein>
    <submittedName>
        <fullName evidence="11">Putative fimbrial structural subunit</fullName>
    </submittedName>
</protein>
<evidence type="ECO:0000256" key="6">
    <source>
        <dbReference type="SAM" id="SignalP"/>
    </source>
</evidence>